<dbReference type="AlphaFoldDB" id="A0A840SD64"/>
<sequence length="116" mass="13204">MFDFLKKFTSKKIQEDPNSFLSQIKNHMVTLKEKSVALPEIYSAEKKKIEETCDVVAALLPESNPTALKFEHNILEKLTMTHYSCSQAITGRNGDEFKKDVASLAHAVKQRTVFEK</sequence>
<name>A0A840SD64_9SPIR</name>
<protein>
    <submittedName>
        <fullName evidence="1">Uncharacterized protein</fullName>
    </submittedName>
</protein>
<evidence type="ECO:0000313" key="2">
    <source>
        <dbReference type="Proteomes" id="UP000578697"/>
    </source>
</evidence>
<keyword evidence="2" id="KW-1185">Reference proteome</keyword>
<dbReference type="EMBL" id="JACHFR010000002">
    <property type="protein sequence ID" value="MBB5218784.1"/>
    <property type="molecule type" value="Genomic_DNA"/>
</dbReference>
<accession>A0A840SD64</accession>
<evidence type="ECO:0000313" key="1">
    <source>
        <dbReference type="EMBL" id="MBB5218784.1"/>
    </source>
</evidence>
<dbReference type="Proteomes" id="UP000578697">
    <property type="component" value="Unassembled WGS sequence"/>
</dbReference>
<comment type="caution">
    <text evidence="1">The sequence shown here is derived from an EMBL/GenBank/DDBJ whole genome shotgun (WGS) entry which is preliminary data.</text>
</comment>
<proteinExistence type="predicted"/>
<reference evidence="1 2" key="1">
    <citation type="submission" date="2020-08" db="EMBL/GenBank/DDBJ databases">
        <title>Genomic Encyclopedia of Type Strains, Phase IV (KMG-IV): sequencing the most valuable type-strain genomes for metagenomic binning, comparative biology and taxonomic classification.</title>
        <authorList>
            <person name="Goeker M."/>
        </authorList>
    </citation>
    <scope>NUCLEOTIDE SEQUENCE [LARGE SCALE GENOMIC DNA]</scope>
    <source>
        <strain evidence="1 2">DSM 103679</strain>
    </source>
</reference>
<organism evidence="1 2">
    <name type="scientific">Treponema rectale</name>
    <dbReference type="NCBI Taxonomy" id="744512"/>
    <lineage>
        <taxon>Bacteria</taxon>
        <taxon>Pseudomonadati</taxon>
        <taxon>Spirochaetota</taxon>
        <taxon>Spirochaetia</taxon>
        <taxon>Spirochaetales</taxon>
        <taxon>Treponemataceae</taxon>
        <taxon>Treponema</taxon>
    </lineage>
</organism>
<dbReference type="RefSeq" id="WP_184652225.1">
    <property type="nucleotide sequence ID" value="NZ_JACHFR010000002.1"/>
</dbReference>
<gene>
    <name evidence="1" type="ORF">HNP77_001153</name>
</gene>